<name>A0A7E4UUB9_PANRE</name>
<evidence type="ECO:0000313" key="7">
    <source>
        <dbReference type="Proteomes" id="UP000492821"/>
    </source>
</evidence>
<evidence type="ECO:0000256" key="5">
    <source>
        <dbReference type="ARBA" id="ARBA00023136"/>
    </source>
</evidence>
<comment type="similarity">
    <text evidence="2 6">Belongs to the nematode receptor-like protein srg family.</text>
</comment>
<feature type="transmembrane region" description="Helical" evidence="6">
    <location>
        <begin position="284"/>
        <end position="300"/>
    </location>
</feature>
<dbReference type="GO" id="GO:0016020">
    <property type="term" value="C:membrane"/>
    <property type="evidence" value="ECO:0007669"/>
    <property type="project" value="UniProtKB-SubCell"/>
</dbReference>
<feature type="transmembrane region" description="Helical" evidence="6">
    <location>
        <begin position="187"/>
        <end position="207"/>
    </location>
</feature>
<feature type="transmembrane region" description="Helical" evidence="6">
    <location>
        <begin position="20"/>
        <end position="45"/>
    </location>
</feature>
<evidence type="ECO:0000256" key="6">
    <source>
        <dbReference type="RuleBase" id="RU280813"/>
    </source>
</evidence>
<dbReference type="Pfam" id="PF02118">
    <property type="entry name" value="Srg"/>
    <property type="match status" value="1"/>
</dbReference>
<organism evidence="7 8">
    <name type="scientific">Panagrellus redivivus</name>
    <name type="common">Microworm</name>
    <dbReference type="NCBI Taxonomy" id="6233"/>
    <lineage>
        <taxon>Eukaryota</taxon>
        <taxon>Metazoa</taxon>
        <taxon>Ecdysozoa</taxon>
        <taxon>Nematoda</taxon>
        <taxon>Chromadorea</taxon>
        <taxon>Rhabditida</taxon>
        <taxon>Tylenchina</taxon>
        <taxon>Panagrolaimomorpha</taxon>
        <taxon>Panagrolaimoidea</taxon>
        <taxon>Panagrolaimidae</taxon>
        <taxon>Panagrellus</taxon>
    </lineage>
</organism>
<reference evidence="8" key="2">
    <citation type="submission" date="2020-10" db="UniProtKB">
        <authorList>
            <consortium name="WormBaseParasite"/>
        </authorList>
    </citation>
    <scope>IDENTIFICATION</scope>
</reference>
<evidence type="ECO:0000256" key="3">
    <source>
        <dbReference type="ARBA" id="ARBA00022692"/>
    </source>
</evidence>
<feature type="transmembrane region" description="Helical" evidence="6">
    <location>
        <begin position="148"/>
        <end position="167"/>
    </location>
</feature>
<evidence type="ECO:0000256" key="4">
    <source>
        <dbReference type="ARBA" id="ARBA00022989"/>
    </source>
</evidence>
<dbReference type="GO" id="GO:0007606">
    <property type="term" value="P:sensory perception of chemical stimulus"/>
    <property type="evidence" value="ECO:0007669"/>
    <property type="project" value="UniProtKB-UniRule"/>
</dbReference>
<dbReference type="AlphaFoldDB" id="A0A7E4UUB9"/>
<dbReference type="InterPro" id="IPR000609">
    <property type="entry name" value="7TM_GPCR_serpentine_rcpt_Srg"/>
</dbReference>
<proteinExistence type="inferred from homology"/>
<evidence type="ECO:0000256" key="2">
    <source>
        <dbReference type="ARBA" id="ARBA00005692"/>
    </source>
</evidence>
<reference evidence="7" key="1">
    <citation type="journal article" date="2013" name="Genetics">
        <title>The draft genome and transcriptome of Panagrellus redivivus are shaped by the harsh demands of a free-living lifestyle.</title>
        <authorList>
            <person name="Srinivasan J."/>
            <person name="Dillman A.R."/>
            <person name="Macchietto M.G."/>
            <person name="Heikkinen L."/>
            <person name="Lakso M."/>
            <person name="Fracchia K.M."/>
            <person name="Antoshechkin I."/>
            <person name="Mortazavi A."/>
            <person name="Wong G."/>
            <person name="Sternberg P.W."/>
        </authorList>
    </citation>
    <scope>NUCLEOTIDE SEQUENCE [LARGE SCALE GENOMIC DNA]</scope>
    <source>
        <strain evidence="7">MT8872</strain>
    </source>
</reference>
<comment type="subcellular location">
    <subcellularLocation>
        <location evidence="1">Membrane</location>
        <topology evidence="1">Multi-pass membrane protein</topology>
    </subcellularLocation>
</comment>
<keyword evidence="3 6" id="KW-0812">Transmembrane</keyword>
<keyword evidence="5 6" id="KW-0472">Membrane</keyword>
<feature type="transmembrane region" description="Helical" evidence="6">
    <location>
        <begin position="335"/>
        <end position="360"/>
    </location>
</feature>
<accession>A0A7E4UUB9</accession>
<keyword evidence="4 6" id="KW-1133">Transmembrane helix</keyword>
<keyword evidence="7" id="KW-1185">Reference proteome</keyword>
<protein>
    <recommendedName>
        <fullName evidence="6">Serpentine receptor class gamma</fullName>
    </recommendedName>
</protein>
<sequence length="363" mass="40533">MLTKHFFRASSPLKSGYYQLILSVASGHSCFAIIYKSGTILMTFWPEQYITDESESLVLYIMSYCFWAFPLSLAIGNLLLIINRSSCLIAPVKYPKIWTPTITGCVSSFSLISPFIFDAASLTDFCRFRLLVPKCLTYFEQSQRYSSIIAMVAFILGCIITAGTLVYSRQRANTSTYKAERQFLFQAMFASAATSGFAVSIWLSTYFKTVGNYEGSCLSTFAYEGMYILYTYPSFISQWFGSPIFRRELIMFYGLGNIGHNTTDLSPKTASSESVAMSATTTKLLIILASIPSVFGGFFFSRSSHCSDYPCPGGNLFIYYYCSGGNTCSLMLQGWLFMMIGSLVLCIVISITCSIIKCICCRR</sequence>
<feature type="transmembrane region" description="Helical" evidence="6">
    <location>
        <begin position="57"/>
        <end position="82"/>
    </location>
</feature>
<dbReference type="GO" id="GO:0004888">
    <property type="term" value="F:transmembrane signaling receptor activity"/>
    <property type="evidence" value="ECO:0007669"/>
    <property type="project" value="InterPro"/>
</dbReference>
<dbReference type="Proteomes" id="UP000492821">
    <property type="component" value="Unassembled WGS sequence"/>
</dbReference>
<comment type="caution">
    <text evidence="6">Lacks conserved residue(s) required for the propagation of feature annotation.</text>
</comment>
<dbReference type="WBParaSite" id="Pan_g12995.t1">
    <property type="protein sequence ID" value="Pan_g12995.t1"/>
    <property type="gene ID" value="Pan_g12995"/>
</dbReference>
<evidence type="ECO:0000256" key="1">
    <source>
        <dbReference type="ARBA" id="ARBA00004141"/>
    </source>
</evidence>
<evidence type="ECO:0000313" key="8">
    <source>
        <dbReference type="WBParaSite" id="Pan_g12995.t1"/>
    </source>
</evidence>